<feature type="compositionally biased region" description="Low complexity" evidence="16">
    <location>
        <begin position="1098"/>
        <end position="1124"/>
    </location>
</feature>
<dbReference type="RefSeq" id="WP_123212194.1">
    <property type="nucleotide sequence ID" value="NZ_RJVO01000005.1"/>
</dbReference>
<keyword evidence="14 15" id="KW-0472">Membrane</keyword>
<comment type="similarity">
    <text evidence="1">Belongs to the RNase E/G family. RNase G subfamily.</text>
</comment>
<gene>
    <name evidence="15" type="primary">rne</name>
    <name evidence="18" type="ORF">ED208_12250</name>
</gene>
<dbReference type="Gene3D" id="2.40.50.140">
    <property type="entry name" value="Nucleic acid-binding proteins"/>
    <property type="match status" value="1"/>
</dbReference>
<evidence type="ECO:0000259" key="17">
    <source>
        <dbReference type="PROSITE" id="PS50126"/>
    </source>
</evidence>
<dbReference type="GO" id="GO:0008270">
    <property type="term" value="F:zinc ion binding"/>
    <property type="evidence" value="ECO:0007669"/>
    <property type="project" value="UniProtKB-UniRule"/>
</dbReference>
<feature type="compositionally biased region" description="Basic residues" evidence="16">
    <location>
        <begin position="858"/>
        <end position="869"/>
    </location>
</feature>
<keyword evidence="11 15" id="KW-0378">Hydrolase</keyword>
<keyword evidence="3 15" id="KW-0963">Cytoplasm</keyword>
<evidence type="ECO:0000256" key="7">
    <source>
        <dbReference type="ARBA" id="ARBA00022722"/>
    </source>
</evidence>
<keyword evidence="5 15" id="KW-0698">rRNA processing</keyword>
<evidence type="ECO:0000256" key="2">
    <source>
        <dbReference type="ARBA" id="ARBA00022475"/>
    </source>
</evidence>
<feature type="compositionally biased region" description="Basic and acidic residues" evidence="16">
    <location>
        <begin position="706"/>
        <end position="719"/>
    </location>
</feature>
<dbReference type="InParanoid" id="A0A3N0V961"/>
<feature type="region of interest" description="Disordered" evidence="16">
    <location>
        <begin position="590"/>
        <end position="813"/>
    </location>
</feature>
<proteinExistence type="inferred from homology"/>
<evidence type="ECO:0000256" key="12">
    <source>
        <dbReference type="ARBA" id="ARBA00022842"/>
    </source>
</evidence>
<dbReference type="InterPro" id="IPR028878">
    <property type="entry name" value="RNase_E"/>
</dbReference>
<evidence type="ECO:0000256" key="10">
    <source>
        <dbReference type="ARBA" id="ARBA00022759"/>
    </source>
</evidence>
<dbReference type="NCBIfam" id="TIGR00757">
    <property type="entry name" value="RNaseEG"/>
    <property type="match status" value="1"/>
</dbReference>
<dbReference type="EMBL" id="RJVO01000005">
    <property type="protein sequence ID" value="ROH89172.1"/>
    <property type="molecule type" value="Genomic_DNA"/>
</dbReference>
<evidence type="ECO:0000256" key="3">
    <source>
        <dbReference type="ARBA" id="ARBA00022490"/>
    </source>
</evidence>
<accession>A0A3N0V961</accession>
<keyword evidence="8 15" id="KW-0479">Metal-binding</keyword>
<feature type="binding site" evidence="15">
    <location>
        <position position="301"/>
    </location>
    <ligand>
        <name>Mg(2+)</name>
        <dbReference type="ChEBI" id="CHEBI:18420"/>
        <note>catalytic</note>
    </ligand>
</feature>
<dbReference type="PANTHER" id="PTHR30001:SF1">
    <property type="entry name" value="RIBONUCLEASE E_G-LIKE PROTEIN, CHLOROPLASTIC"/>
    <property type="match status" value="1"/>
</dbReference>
<dbReference type="GO" id="GO:0005737">
    <property type="term" value="C:cytoplasm"/>
    <property type="evidence" value="ECO:0007669"/>
    <property type="project" value="UniProtKB-SubCell"/>
</dbReference>
<evidence type="ECO:0000256" key="15">
    <source>
        <dbReference type="HAMAP-Rule" id="MF_00970"/>
    </source>
</evidence>
<comment type="cofactor">
    <cofactor evidence="15">
        <name>Mg(2+)</name>
        <dbReference type="ChEBI" id="CHEBI:18420"/>
    </cofactor>
    <text evidence="15">Binds 1 Mg(2+) ion per subunit.</text>
</comment>
<dbReference type="GO" id="GO:0008033">
    <property type="term" value="P:tRNA processing"/>
    <property type="evidence" value="ECO:0007669"/>
    <property type="project" value="UniProtKB-UniRule"/>
</dbReference>
<dbReference type="GO" id="GO:0019843">
    <property type="term" value="F:rRNA binding"/>
    <property type="evidence" value="ECO:0007669"/>
    <property type="project" value="UniProtKB-KW"/>
</dbReference>
<feature type="compositionally biased region" description="Basic and acidic residues" evidence="16">
    <location>
        <begin position="669"/>
        <end position="678"/>
    </location>
</feature>
<keyword evidence="15" id="KW-0820">tRNA-binding</keyword>
<dbReference type="InterPro" id="IPR012340">
    <property type="entry name" value="NA-bd_OB-fold"/>
</dbReference>
<dbReference type="SUPFAM" id="SSF50249">
    <property type="entry name" value="Nucleic acid-binding proteins"/>
    <property type="match status" value="1"/>
</dbReference>
<keyword evidence="2 15" id="KW-1003">Cell membrane</keyword>
<evidence type="ECO:0000256" key="6">
    <source>
        <dbReference type="ARBA" id="ARBA00022694"/>
    </source>
</evidence>
<evidence type="ECO:0000313" key="19">
    <source>
        <dbReference type="Proteomes" id="UP000282106"/>
    </source>
</evidence>
<feature type="compositionally biased region" description="Low complexity" evidence="16">
    <location>
        <begin position="644"/>
        <end position="653"/>
    </location>
</feature>
<evidence type="ECO:0000256" key="16">
    <source>
        <dbReference type="SAM" id="MobiDB-lite"/>
    </source>
</evidence>
<protein>
    <recommendedName>
        <fullName evidence="15">Ribonuclease E</fullName>
        <shortName evidence="15">RNase E</shortName>
        <ecNumber evidence="15">3.1.26.12</ecNumber>
    </recommendedName>
</protein>
<keyword evidence="7 15" id="KW-0540">Nuclease</keyword>
<evidence type="ECO:0000256" key="1">
    <source>
        <dbReference type="ARBA" id="ARBA00005663"/>
    </source>
</evidence>
<dbReference type="GO" id="GO:0008995">
    <property type="term" value="F:ribonuclease E activity"/>
    <property type="evidence" value="ECO:0007669"/>
    <property type="project" value="UniProtKB-EC"/>
</dbReference>
<feature type="region of interest" description="Required for zinc-mediated homotetramerization and catalytic activity" evidence="15">
    <location>
        <begin position="402"/>
        <end position="405"/>
    </location>
</feature>
<keyword evidence="12 15" id="KW-0460">Magnesium</keyword>
<keyword evidence="10 15" id="KW-0255">Endonuclease</keyword>
<feature type="region of interest" description="Disordered" evidence="16">
    <location>
        <begin position="835"/>
        <end position="906"/>
    </location>
</feature>
<dbReference type="Pfam" id="PF00575">
    <property type="entry name" value="S1"/>
    <property type="match status" value="1"/>
</dbReference>
<feature type="compositionally biased region" description="Basic and acidic residues" evidence="16">
    <location>
        <begin position="590"/>
        <end position="638"/>
    </location>
</feature>
<feature type="region of interest" description="Disordered" evidence="16">
    <location>
        <begin position="927"/>
        <end position="985"/>
    </location>
</feature>
<dbReference type="HAMAP" id="MF_00970">
    <property type="entry name" value="RNase_E"/>
    <property type="match status" value="1"/>
</dbReference>
<dbReference type="Pfam" id="PF10150">
    <property type="entry name" value="RNase_E_G"/>
    <property type="match status" value="1"/>
</dbReference>
<keyword evidence="13 15" id="KW-0694">RNA-binding</keyword>
<evidence type="ECO:0000256" key="14">
    <source>
        <dbReference type="ARBA" id="ARBA00023136"/>
    </source>
</evidence>
<dbReference type="Pfam" id="PF20833">
    <property type="entry name" value="RNase_E_G_Thio"/>
    <property type="match status" value="1"/>
</dbReference>
<dbReference type="EC" id="3.1.26.12" evidence="15"/>
<comment type="cofactor">
    <cofactor evidence="15">
        <name>Zn(2+)</name>
        <dbReference type="ChEBI" id="CHEBI:29105"/>
    </cofactor>
    <text evidence="15">Binds 2 Zn(2+) ions per homotetramer.</text>
</comment>
<comment type="function">
    <text evidence="15">Endoribonuclease that plays a central role in RNA processing and decay. Required for the maturation of 5S and 16S rRNAs and the majority of tRNAs. Also involved in the degradation of most mRNAs.</text>
</comment>
<reference evidence="18 19" key="1">
    <citation type="submission" date="2018-10" db="EMBL/GenBank/DDBJ databases">
        <authorList>
            <person name="Chen W.-M."/>
        </authorList>
    </citation>
    <scope>NUCLEOTIDE SEQUENCE [LARGE SCALE GENOMIC DNA]</scope>
    <source>
        <strain evidence="18 19">THS-13</strain>
    </source>
</reference>
<dbReference type="GO" id="GO:0006364">
    <property type="term" value="P:rRNA processing"/>
    <property type="evidence" value="ECO:0007669"/>
    <property type="project" value="UniProtKB-UniRule"/>
</dbReference>
<feature type="binding site" evidence="15">
    <location>
        <position position="405"/>
    </location>
    <ligand>
        <name>Zn(2+)</name>
        <dbReference type="ChEBI" id="CHEBI:29105"/>
        <note>ligand shared between dimeric partners</note>
    </ligand>
</feature>
<comment type="catalytic activity">
    <reaction evidence="15">
        <text>Endonucleolytic cleavage of single-stranded RNA in A- and U-rich regions.</text>
        <dbReference type="EC" id="3.1.26.12"/>
    </reaction>
</comment>
<keyword evidence="9 15" id="KW-0699">rRNA-binding</keyword>
<dbReference type="PANTHER" id="PTHR30001">
    <property type="entry name" value="RIBONUCLEASE"/>
    <property type="match status" value="1"/>
</dbReference>
<dbReference type="InterPro" id="IPR019307">
    <property type="entry name" value="RNA-bd_AU-1/RNase_E/G"/>
</dbReference>
<dbReference type="PROSITE" id="PS50126">
    <property type="entry name" value="S1"/>
    <property type="match status" value="1"/>
</dbReference>
<evidence type="ECO:0000256" key="4">
    <source>
        <dbReference type="ARBA" id="ARBA00022519"/>
    </source>
</evidence>
<feature type="binding site" evidence="15">
    <location>
        <position position="402"/>
    </location>
    <ligand>
        <name>Zn(2+)</name>
        <dbReference type="ChEBI" id="CHEBI:29105"/>
        <note>ligand shared between dimeric partners</note>
    </ligand>
</feature>
<dbReference type="InterPro" id="IPR004659">
    <property type="entry name" value="RNase_E/G"/>
</dbReference>
<feature type="compositionally biased region" description="Pro residues" evidence="16">
    <location>
        <begin position="1087"/>
        <end position="1097"/>
    </location>
</feature>
<comment type="subunit">
    <text evidence="15">Component of the RNA degradosome, which is a multiprotein complex involved in RNA processing and mRNA degradation. Within the RNA degradosome, RNase E assembles into a homotetramer formed by a dimer of dimers.</text>
</comment>
<dbReference type="GO" id="GO:0006402">
    <property type="term" value="P:mRNA catabolic process"/>
    <property type="evidence" value="ECO:0007669"/>
    <property type="project" value="UniProtKB-UniRule"/>
</dbReference>
<feature type="compositionally biased region" description="Low complexity" evidence="16">
    <location>
        <begin position="771"/>
        <end position="794"/>
    </location>
</feature>
<feature type="compositionally biased region" description="Low complexity" evidence="16">
    <location>
        <begin position="942"/>
        <end position="966"/>
    </location>
</feature>
<keyword evidence="19" id="KW-1185">Reference proteome</keyword>
<feature type="binding site" evidence="15">
    <location>
        <position position="344"/>
    </location>
    <ligand>
        <name>Mg(2+)</name>
        <dbReference type="ChEBI" id="CHEBI:18420"/>
        <note>catalytic</note>
    </ligand>
</feature>
<feature type="compositionally biased region" description="Low complexity" evidence="16">
    <location>
        <begin position="679"/>
        <end position="698"/>
    </location>
</feature>
<dbReference type="GO" id="GO:0009898">
    <property type="term" value="C:cytoplasmic side of plasma membrane"/>
    <property type="evidence" value="ECO:0007669"/>
    <property type="project" value="UniProtKB-UniRule"/>
</dbReference>
<dbReference type="GO" id="GO:0000049">
    <property type="term" value="F:tRNA binding"/>
    <property type="evidence" value="ECO:0007669"/>
    <property type="project" value="UniProtKB-KW"/>
</dbReference>
<organism evidence="18 19">
    <name type="scientific">Stagnimonas aquatica</name>
    <dbReference type="NCBI Taxonomy" id="2689987"/>
    <lineage>
        <taxon>Bacteria</taxon>
        <taxon>Pseudomonadati</taxon>
        <taxon>Pseudomonadota</taxon>
        <taxon>Gammaproteobacteria</taxon>
        <taxon>Nevskiales</taxon>
        <taxon>Nevskiaceae</taxon>
        <taxon>Stagnimonas</taxon>
    </lineage>
</organism>
<keyword evidence="15" id="KW-0862">Zinc</keyword>
<comment type="caution">
    <text evidence="18">The sequence shown here is derived from an EMBL/GenBank/DDBJ whole genome shotgun (WGS) entry which is preliminary data.</text>
</comment>
<comment type="subcellular location">
    <subcellularLocation>
        <location evidence="15">Cytoplasm</location>
    </subcellularLocation>
    <subcellularLocation>
        <location evidence="15">Cell inner membrane</location>
        <topology evidence="15">Peripheral membrane protein</topology>
        <orientation evidence="15">Cytoplasmic side</orientation>
    </subcellularLocation>
</comment>
<dbReference type="GO" id="GO:0000287">
    <property type="term" value="F:magnesium ion binding"/>
    <property type="evidence" value="ECO:0007669"/>
    <property type="project" value="UniProtKB-UniRule"/>
</dbReference>
<dbReference type="InterPro" id="IPR048583">
    <property type="entry name" value="RNase_E_G_thioredoxin-like"/>
</dbReference>
<name>A0A3N0V961_9GAMM</name>
<dbReference type="Proteomes" id="UP000282106">
    <property type="component" value="Unassembled WGS sequence"/>
</dbReference>
<evidence type="ECO:0000256" key="9">
    <source>
        <dbReference type="ARBA" id="ARBA00022730"/>
    </source>
</evidence>
<dbReference type="CDD" id="cd04453">
    <property type="entry name" value="S1_RNase_E"/>
    <property type="match status" value="1"/>
</dbReference>
<sequence>MKRILINATQREELRVAIVDGQRLIDLDIETAAREQKKSNVYKGRITRVEPSLEACFVDYGAERHGFLPLKEIHKSYFKPGAPNNSSNMKELVAEGTELIVQVEKEERGNKGAALTTFVSLAGRYLVLMPNNPRAGGISRRAEGEAREETKEALEALQLPSGMGVIVRSNGVGRSAEELQWDCNYLAEIWKAITEAVAKKPAPFLVYQENNIVLRALRDYLRPDIGEVWVDHHEVYTQAKEQMEATMPADLAKLKLYRDEVPLFSRYQVESQIEAAHESVLRLPSGGSIVIDHTEALTSIDINSAKSTGGGSIEETAFKTNCEAADEIARQLRLRDLGGLVVIDFIDMESNKNQREVEKRLERAVEMDRARIQLGKISKFGLLELSRQRLRPTLAEHMQITCPRCSGIGHIRSVESLALSILRLIEEEGMKDKTARVVAQIPVDVGTFLLNEKRANLQEIEKRCKVAVTLVPNETLDSPHFQINRIRGDHLDQDNNNAVSYKIPTDFKADERLSMPIVTVPAGKPVAEAAVQGIKPATPPPVVVAAAPAAPVAVAAAAPAMQAVTTTKDGFWARLAYVFGFGAKPVIEGKRREDKRDGKREERGARPDGRNDGRRDGNRNEQGRRDGQRQDQPRRDGRPGQPGGQPQQAQNNQQRRDGGRPQNGNEPRPQGERRDGRHAPQQAQPAAPAAAGQPQAQNPRPPQAERGPRPEGRPPREAGEQGGRPPRPQNNEGGRPPRDGAEAAGRPPRQDNAANPGRPPRDGGGRPPRPGSEAAAALSANPAAEAAPVATAPVELPPLPPETGFRPGLIGGTAPVASTAAASVVEAGVTAEAVATTGEEVDGEAGERDNTVPGGRSLRGRRNRRRGGRGRNGERTSTEGTANDAAESVEDAVEVGELSENPAAEPVALTEPLAAAAIPAVPAPVVAAEVSTETATPPPSPISAAPVQASLLESAEPAAAKPAAEAGAGGRPRRPESSELARPAAAAATPLAGAAVIARASEAGDYQPRLVVSGGDGRHSGPAVISASTPLPPRSASSDFMPRLLVSAGGNATVTRPVASGPLTSSSAASSDFLPRLLVTGENGPSARPPRPAPAPAEPAEAPVVEAAPPATLEASTEAADAAAPKTDPV</sequence>
<evidence type="ECO:0000256" key="5">
    <source>
        <dbReference type="ARBA" id="ARBA00022552"/>
    </source>
</evidence>
<feature type="region of interest" description="Disordered" evidence="16">
    <location>
        <begin position="1054"/>
        <end position="1130"/>
    </location>
</feature>
<comment type="similarity">
    <text evidence="15">Belongs to the RNase E/G family. RNase E subfamily.</text>
</comment>
<evidence type="ECO:0000256" key="13">
    <source>
        <dbReference type="ARBA" id="ARBA00022884"/>
    </source>
</evidence>
<keyword evidence="6 15" id="KW-0819">tRNA processing</keyword>
<evidence type="ECO:0000256" key="8">
    <source>
        <dbReference type="ARBA" id="ARBA00022723"/>
    </source>
</evidence>
<feature type="region of interest" description="Disordered" evidence="16">
    <location>
        <begin position="1008"/>
        <end position="1038"/>
    </location>
</feature>
<keyword evidence="4 15" id="KW-0997">Cell inner membrane</keyword>
<feature type="domain" description="S1 motif" evidence="17">
    <location>
        <begin position="39"/>
        <end position="118"/>
    </location>
</feature>
<dbReference type="Gene3D" id="3.40.1260.20">
    <property type="entry name" value="Ribonuclease E, catalytic domain"/>
    <property type="match status" value="1"/>
</dbReference>
<evidence type="ECO:0000313" key="18">
    <source>
        <dbReference type="EMBL" id="ROH89172.1"/>
    </source>
</evidence>
<dbReference type="InterPro" id="IPR003029">
    <property type="entry name" value="S1_domain"/>
</dbReference>
<dbReference type="AlphaFoldDB" id="A0A3N0V961"/>
<dbReference type="SMART" id="SM00316">
    <property type="entry name" value="S1"/>
    <property type="match status" value="1"/>
</dbReference>
<evidence type="ECO:0000256" key="11">
    <source>
        <dbReference type="ARBA" id="ARBA00022801"/>
    </source>
</evidence>